<organism evidence="1 2">
    <name type="scientific">Solanum bulbocastanum</name>
    <name type="common">Wild potato</name>
    <dbReference type="NCBI Taxonomy" id="147425"/>
    <lineage>
        <taxon>Eukaryota</taxon>
        <taxon>Viridiplantae</taxon>
        <taxon>Streptophyta</taxon>
        <taxon>Embryophyta</taxon>
        <taxon>Tracheophyta</taxon>
        <taxon>Spermatophyta</taxon>
        <taxon>Magnoliopsida</taxon>
        <taxon>eudicotyledons</taxon>
        <taxon>Gunneridae</taxon>
        <taxon>Pentapetalae</taxon>
        <taxon>asterids</taxon>
        <taxon>lamiids</taxon>
        <taxon>Solanales</taxon>
        <taxon>Solanaceae</taxon>
        <taxon>Solanoideae</taxon>
        <taxon>Solaneae</taxon>
        <taxon>Solanum</taxon>
    </lineage>
</organism>
<proteinExistence type="predicted"/>
<comment type="caution">
    <text evidence="1">The sequence shown here is derived from an EMBL/GenBank/DDBJ whole genome shotgun (WGS) entry which is preliminary data.</text>
</comment>
<reference evidence="1 2" key="1">
    <citation type="submission" date="2024-02" db="EMBL/GenBank/DDBJ databases">
        <title>de novo genome assembly of Solanum bulbocastanum strain 11H21.</title>
        <authorList>
            <person name="Hosaka A.J."/>
        </authorList>
    </citation>
    <scope>NUCLEOTIDE SEQUENCE [LARGE SCALE GENOMIC DNA]</scope>
    <source>
        <tissue evidence="1">Young leaves</tissue>
    </source>
</reference>
<protein>
    <submittedName>
        <fullName evidence="1">Uncharacterized protein</fullName>
    </submittedName>
</protein>
<dbReference type="AlphaFoldDB" id="A0AAN8TGK6"/>
<keyword evidence="2" id="KW-1185">Reference proteome</keyword>
<accession>A0AAN8TGK6</accession>
<name>A0AAN8TGK6_SOLBU</name>
<dbReference type="Proteomes" id="UP001371456">
    <property type="component" value="Unassembled WGS sequence"/>
</dbReference>
<evidence type="ECO:0000313" key="1">
    <source>
        <dbReference type="EMBL" id="KAK6784802.1"/>
    </source>
</evidence>
<sequence length="35" mass="4146">MDTISRVRNDKARRYLTSMRKKEAACFFCSEISKC</sequence>
<gene>
    <name evidence="1" type="ORF">RDI58_018257</name>
</gene>
<dbReference type="EMBL" id="JBANQN010000007">
    <property type="protein sequence ID" value="KAK6784802.1"/>
    <property type="molecule type" value="Genomic_DNA"/>
</dbReference>
<evidence type="ECO:0000313" key="2">
    <source>
        <dbReference type="Proteomes" id="UP001371456"/>
    </source>
</evidence>